<evidence type="ECO:0000313" key="1">
    <source>
        <dbReference type="EMBL" id="KAF3428569.1"/>
    </source>
</evidence>
<keyword evidence="2" id="KW-1185">Reference proteome</keyword>
<organism evidence="1 2">
    <name type="scientific">Frieseomelitta varia</name>
    <dbReference type="NCBI Taxonomy" id="561572"/>
    <lineage>
        <taxon>Eukaryota</taxon>
        <taxon>Metazoa</taxon>
        <taxon>Ecdysozoa</taxon>
        <taxon>Arthropoda</taxon>
        <taxon>Hexapoda</taxon>
        <taxon>Insecta</taxon>
        <taxon>Pterygota</taxon>
        <taxon>Neoptera</taxon>
        <taxon>Endopterygota</taxon>
        <taxon>Hymenoptera</taxon>
        <taxon>Apocrita</taxon>
        <taxon>Aculeata</taxon>
        <taxon>Apoidea</taxon>
        <taxon>Anthophila</taxon>
        <taxon>Apidae</taxon>
        <taxon>Frieseomelitta</taxon>
    </lineage>
</organism>
<sequence>MNSSRLGLSKLTTQARATEFQIINFLKICVMFDAYRIHYTLIINALNDKSLSNEKVIYCYCTKGCLSDQLMTNNNTGIVQ</sequence>
<dbReference type="AlphaFoldDB" id="A0A833RGU6"/>
<name>A0A833RGU6_9HYME</name>
<protein>
    <submittedName>
        <fullName evidence="1">Uncharacterized protein</fullName>
    </submittedName>
</protein>
<dbReference type="Proteomes" id="UP000655588">
    <property type="component" value="Unassembled WGS sequence"/>
</dbReference>
<reference evidence="1" key="1">
    <citation type="submission" date="2019-11" db="EMBL/GenBank/DDBJ databases">
        <title>The nuclear and mitochondrial genomes of Frieseomelitta varia - a highly eusocial stingless bee (Meliponini) with a permanently sterile worker caste.</title>
        <authorList>
            <person name="Freitas F.C.P."/>
            <person name="Lourenco A.P."/>
            <person name="Nunes F.M.F."/>
            <person name="Paschoal A.R."/>
            <person name="Abreu F.C.P."/>
            <person name="Barbin F.O."/>
            <person name="Bataglia L."/>
            <person name="Cardoso-Junior C.A.M."/>
            <person name="Cervoni M.S."/>
            <person name="Silva S.R."/>
            <person name="Dalarmi F."/>
            <person name="Del Lama M.A."/>
            <person name="Depintor T.S."/>
            <person name="Ferreira K.M."/>
            <person name="Goria P.S."/>
            <person name="Jaskot M.C."/>
            <person name="Lago D.C."/>
            <person name="Luna-Lucena D."/>
            <person name="Moda L.M."/>
            <person name="Nascimento L."/>
            <person name="Pedrino M."/>
            <person name="Rabico F.O."/>
            <person name="Sanches F.C."/>
            <person name="Santos D.E."/>
            <person name="Santos C.G."/>
            <person name="Vieira J."/>
            <person name="Lopes T.F."/>
            <person name="Barchuk A.R."/>
            <person name="Hartfelder K."/>
            <person name="Simoes Z.L.P."/>
            <person name="Bitondi M.M.G."/>
            <person name="Pinheiro D.G."/>
        </authorList>
    </citation>
    <scope>NUCLEOTIDE SEQUENCE</scope>
    <source>
        <strain evidence="1">USP_RPSP 00005682</strain>
        <tissue evidence="1">Whole individual</tissue>
    </source>
</reference>
<accession>A0A833RGU6</accession>
<evidence type="ECO:0000313" key="2">
    <source>
        <dbReference type="Proteomes" id="UP000655588"/>
    </source>
</evidence>
<comment type="caution">
    <text evidence="1">The sequence shown here is derived from an EMBL/GenBank/DDBJ whole genome shotgun (WGS) entry which is preliminary data.</text>
</comment>
<proteinExistence type="predicted"/>
<gene>
    <name evidence="1" type="ORF">E2986_12738</name>
</gene>
<dbReference type="EMBL" id="WNWW01000212">
    <property type="protein sequence ID" value="KAF3428569.1"/>
    <property type="molecule type" value="Genomic_DNA"/>
</dbReference>